<evidence type="ECO:0000313" key="2">
    <source>
        <dbReference type="EMBL" id="KKN62883.1"/>
    </source>
</evidence>
<feature type="region of interest" description="Disordered" evidence="1">
    <location>
        <begin position="1"/>
        <end position="32"/>
    </location>
</feature>
<evidence type="ECO:0000256" key="1">
    <source>
        <dbReference type="SAM" id="MobiDB-lite"/>
    </source>
</evidence>
<accession>A0A0F9VAP7</accession>
<name>A0A0F9VAP7_9ZZZZ</name>
<feature type="compositionally biased region" description="Basic and acidic residues" evidence="1">
    <location>
        <begin position="2223"/>
        <end position="2238"/>
    </location>
</feature>
<proteinExistence type="predicted"/>
<sequence>MTFPRDPSDFNLGGAPDAPKAEGTPPSGVENLEKVQKLNLAKFRKFEESRKGKLFLPGPYEPYPGVFQSPQAWFEKQVASMAEVSMPDFLPVNTERDEYHLPVAWSQNWQNQVLGPNDEALPKGAFSWDRFGEPYFGEPGDFGLWGDFKNWIKKAWWQLWVPSEDAPPFTAFGKDWEARLLEATEGQIVGPGQALSSIKPFIEVVYPEIMTLLKEMGDRARNPDVAEGPVRTILATGGRVAGEFIKGVGDLVNLIPQAFEKITGAVLVPAAVLADRSSLAPLGDEGWDKFFKNANFFVVAPGRIYQIGRAVEAVLSGRWTPKEAIGIITDLDTNFQAARIAYSLISHEGLAADYIRRMEEGADPRLLALELEDPVAEMWGQILNDPLVLWGMLGKGKKAVAALDIADAKLAGDTQIMELMAQSPTTSTKGILDHLDEIAEATGRLYDDVRLGTTELGALRRRKVLIASAKQSVYGREAQDVLGVLAAHHYGDGDKLFDTLEALARLASDDILVRKQAWLALGRSGLPVSYLTSSPVTRTAIVLRDLLFDSGGRLSSGLADDIARVAGNPDELIEIWSKKIDNIYKDKFPNVQQQVAQGKRYAELLADDAEKAAEFLRKNPLADQAISPGMLRAADFHKAMTKWVFKPMHGAQGALYMVLSPAYWARNRLSNAFHVFVDHGIKPGLRALRYGPGKALEEIRMMTGGWSPTGARMAFGGPASEAAGFFPSLKRGFLGKAARDEAAAGQVIQAHSIRKTMLNALQEGRAIPDLSAIRGMTGDEAAYLVGLVRDNFGDVDKAITEFFSFRGQARRHMGFLSIEDQKILRDHRMYDDVMASYREGGTWDDVSSRIDDLKDEYDELADLSAGEAASLDTANMTVQEANTYTKDVEAIRANIGDEAADLMTRRINTNREFRRVSSKAVREIETMAHRLDSEADAIRALSDPDFALRQRMSSLEEIPGQAADIGYTRLKTKYAEQTQGLENLWDGVYKRADDFRESRWDLTRRSKERGVNFRELWREAGLGDTPPRGLGKEEFNRELWKNYRTKRELMFTGVRDQQWQIENILIDTLEEFVPGLNTNTTLRNRASALYDRSRMLDNAFIDAQGRAWTLRRLAGPVDEAALAAERSALRDRLFDPKTPDTELDAIRKRMVEIDNELQSAAARIEEMRQPVFQQEKIDQISARVLRGEIPKEEGDRLIALLTEEAPEAVGFTDEFVPQAELDEALKTRKIVDGVPEGAEPIPAAETSGITPTGPRVAEETRGGLWKWVDETLKPQLEENFNSVPVSSESAVLQSDLRAWGVEAKARVTQARATSIEIANEARKFTLHDYGERFGIDLAAMYIYPYQFWHSRTYIKWFKRIMADPAIFSVYSTYRTAMEKVHAGLPDWWKFQLNTNELLGIESENPLYFNLEATISPLHALTGADYNDKYKRVDTISSGLDDLNKFGPSTWTIFSLALATYYNIKGKEEAAARWAGRLFTGTRAFRDLTALLGVEEGRGIEIDPLINTFSGGIGPYERPRVGLALGDMLDEGYSEEDLIDAGNQQSGPVWEDAVARMIQARAGGNLFGFIAGVGFKPRSQTDIQIDQMYNDMYATIRNRENFSEQEYQDRWEQLREAYPFLDVVLLSRKGGLERDEAFAWNVLRRIPPSMNREFAGLVGMQEEAISRFYESKGDLTLLTESERMDFMAGIIDLGAILAIPPGTTRQQWQRARTAYSVMRERGEEQFGDDIWDRIDVYFGAKGDTQLEKDRAETILKSDPKISEALDWQALFIGNNPFLSPYYNGLNKIEGYFKGQMYKTLEENFGSDIWEKWDVYWGLKDIGGEFRDYWKAHPELGNYSEMKEELLEGIEDHFEQFQGIFPEALPATTRPDVEAETAAQQALLEALTQQLRPSPQELIQLLGEPLFGLISLGGPLPEIAERRLEEIADELGMTSQDLQQLATTGFLPAPPEESALPPAAVAEQPIPTAPSPRPGRDFALLPQRPQQGEAGRGLIEGPRPEGGIERLAYDIVTGLMTANEFLSPAKRGEREGLKEDLAEDFPGLTEDFLQIINYAKVRERPKLLERMGETGVVEDQIVTQAPGGIAVRFDIFGDFAEVTGPTLVHDLSDRNIVLHELAHHADAVVGGTARRISSSPGFKRAIQDVREMFEEREEHIDTPYYPIIELVETFPGIGGNERTPLVNWGGKIELYATIFGAAKGFLDNIPPPMRPFFERWMEFAPPQGEGRRPPQRERIRGGQP</sequence>
<dbReference type="EMBL" id="LAZR01000609">
    <property type="protein sequence ID" value="KKN62883.1"/>
    <property type="molecule type" value="Genomic_DNA"/>
</dbReference>
<feature type="region of interest" description="Disordered" evidence="1">
    <location>
        <begin position="2218"/>
        <end position="2238"/>
    </location>
</feature>
<feature type="region of interest" description="Disordered" evidence="1">
    <location>
        <begin position="1236"/>
        <end position="1256"/>
    </location>
</feature>
<organism evidence="2">
    <name type="scientific">marine sediment metagenome</name>
    <dbReference type="NCBI Taxonomy" id="412755"/>
    <lineage>
        <taxon>unclassified sequences</taxon>
        <taxon>metagenomes</taxon>
        <taxon>ecological metagenomes</taxon>
    </lineage>
</organism>
<reference evidence="2" key="1">
    <citation type="journal article" date="2015" name="Nature">
        <title>Complex archaea that bridge the gap between prokaryotes and eukaryotes.</title>
        <authorList>
            <person name="Spang A."/>
            <person name="Saw J.H."/>
            <person name="Jorgensen S.L."/>
            <person name="Zaremba-Niedzwiedzka K."/>
            <person name="Martijn J."/>
            <person name="Lind A.E."/>
            <person name="van Eijk R."/>
            <person name="Schleper C."/>
            <person name="Guy L."/>
            <person name="Ettema T.J."/>
        </authorList>
    </citation>
    <scope>NUCLEOTIDE SEQUENCE</scope>
</reference>
<comment type="caution">
    <text evidence="2">The sequence shown here is derived from an EMBL/GenBank/DDBJ whole genome shotgun (WGS) entry which is preliminary data.</text>
</comment>
<gene>
    <name evidence="2" type="ORF">LCGC14_0507360</name>
</gene>
<evidence type="ECO:0008006" key="3">
    <source>
        <dbReference type="Google" id="ProtNLM"/>
    </source>
</evidence>
<protein>
    <recommendedName>
        <fullName evidence="3">Large polyvalent protein associated domain-containing protein</fullName>
    </recommendedName>
</protein>